<gene>
    <name evidence="1" type="ORF">V757_04040</name>
</gene>
<reference evidence="1 2" key="1">
    <citation type="submission" date="2013-11" db="EMBL/GenBank/DDBJ databases">
        <title>Genomic analysis of Pelistega sp. HM-7.</title>
        <authorList>
            <person name="Kumbhare S.V."/>
            <person name="Shetty S.A."/>
            <person name="Sharma O."/>
            <person name="Dhotre D.P."/>
        </authorList>
    </citation>
    <scope>NUCLEOTIDE SEQUENCE [LARGE SCALE GENOMIC DNA]</scope>
    <source>
        <strain evidence="1 2">HM-7</strain>
    </source>
</reference>
<name>V8G7V3_9BURK</name>
<sequence>MYTIVESEIFKGKVGKIWTEEERLEFFTYLSQNPLMGDVIKGAQGLRKIRWQTPGRGKRGGARVIYFNVFDDGFILVLDVYVKNEQENLSKKDLKLLSERKNA</sequence>
<dbReference type="Proteomes" id="UP000018766">
    <property type="component" value="Unassembled WGS sequence"/>
</dbReference>
<proteinExistence type="predicted"/>
<evidence type="ECO:0000313" key="2">
    <source>
        <dbReference type="Proteomes" id="UP000018766"/>
    </source>
</evidence>
<protein>
    <submittedName>
        <fullName evidence="1">DNA-binding protein</fullName>
    </submittedName>
</protein>
<evidence type="ECO:0000313" key="1">
    <source>
        <dbReference type="EMBL" id="ETD72470.1"/>
    </source>
</evidence>
<keyword evidence="1" id="KW-0238">DNA-binding</keyword>
<dbReference type="GO" id="GO:0003677">
    <property type="term" value="F:DNA binding"/>
    <property type="evidence" value="ECO:0007669"/>
    <property type="project" value="UniProtKB-KW"/>
</dbReference>
<dbReference type="InterPro" id="IPR009387">
    <property type="entry name" value="HigB-2"/>
</dbReference>
<dbReference type="PIRSF" id="PIRSF039032">
    <property type="entry name" value="HigB-2"/>
    <property type="match status" value="1"/>
</dbReference>
<dbReference type="PATRIC" id="fig|1414851.3.peg.811"/>
<dbReference type="OrthoDB" id="197283at2"/>
<dbReference type="AlphaFoldDB" id="V8G7V3"/>
<comment type="caution">
    <text evidence="1">The sequence shown here is derived from an EMBL/GenBank/DDBJ whole genome shotgun (WGS) entry which is preliminary data.</text>
</comment>
<dbReference type="EMBL" id="AYSV01000065">
    <property type="protein sequence ID" value="ETD72470.1"/>
    <property type="molecule type" value="Genomic_DNA"/>
</dbReference>
<organism evidence="1 2">
    <name type="scientific">Pelistega indica</name>
    <dbReference type="NCBI Taxonomy" id="1414851"/>
    <lineage>
        <taxon>Bacteria</taxon>
        <taxon>Pseudomonadati</taxon>
        <taxon>Pseudomonadota</taxon>
        <taxon>Betaproteobacteria</taxon>
        <taxon>Burkholderiales</taxon>
        <taxon>Alcaligenaceae</taxon>
        <taxon>Pelistega</taxon>
    </lineage>
</organism>
<keyword evidence="2" id="KW-1185">Reference proteome</keyword>
<accession>V8G7V3</accession>